<dbReference type="EMBL" id="LZYE01000021">
    <property type="protein sequence ID" value="OFC38842.1"/>
    <property type="molecule type" value="Genomic_DNA"/>
</dbReference>
<reference evidence="1 2" key="1">
    <citation type="submission" date="2016-06" db="EMBL/GenBank/DDBJ databases">
        <title>Gene turnover analysis identifies the evolutionary adaptation of the extremophile Acidithiobacillus caldus.</title>
        <authorList>
            <person name="Zhang X."/>
        </authorList>
    </citation>
    <scope>NUCLEOTIDE SEQUENCE [LARGE SCALE GENOMIC DNA]</scope>
    <source>
        <strain evidence="1 2">DX</strain>
    </source>
</reference>
<evidence type="ECO:0000313" key="2">
    <source>
        <dbReference type="Proteomes" id="UP000175616"/>
    </source>
</evidence>
<gene>
    <name evidence="1" type="ORF">BAE27_01170</name>
</gene>
<evidence type="ECO:0000313" key="1">
    <source>
        <dbReference type="EMBL" id="OFC38842.1"/>
    </source>
</evidence>
<comment type="caution">
    <text evidence="1">The sequence shown here is derived from an EMBL/GenBank/DDBJ whole genome shotgun (WGS) entry which is preliminary data.</text>
</comment>
<name>A0A1E7YRD0_9PROT</name>
<protein>
    <submittedName>
        <fullName evidence="1">Uncharacterized protein</fullName>
    </submittedName>
</protein>
<dbReference type="AlphaFoldDB" id="A0A1E7YRD0"/>
<organism evidence="1 2">
    <name type="scientific">Acidithiobacillus caldus</name>
    <dbReference type="NCBI Taxonomy" id="33059"/>
    <lineage>
        <taxon>Bacteria</taxon>
        <taxon>Pseudomonadati</taxon>
        <taxon>Pseudomonadota</taxon>
        <taxon>Acidithiobacillia</taxon>
        <taxon>Acidithiobacillales</taxon>
        <taxon>Acidithiobacillaceae</taxon>
        <taxon>Acidithiobacillus</taxon>
    </lineage>
</organism>
<dbReference type="Proteomes" id="UP000175616">
    <property type="component" value="Unassembled WGS sequence"/>
</dbReference>
<sequence length="70" mass="8056">MDRDPPRTLSLTRQSIFICMDAGFHSKTIAATLARYADTHRQQEANLAFLIEWKRRGHDLDRLIAASLED</sequence>
<accession>A0A1E7YRD0</accession>
<proteinExistence type="predicted"/>